<dbReference type="Gene3D" id="3.10.450.430">
    <property type="entry name" value="Protein of unknown function DUF2787"/>
    <property type="match status" value="1"/>
</dbReference>
<dbReference type="RefSeq" id="WP_161157326.1">
    <property type="nucleotide sequence ID" value="NZ_WEKT01000038.1"/>
</dbReference>
<name>A0A7X4LN49_9VIBR</name>
<evidence type="ECO:0000313" key="2">
    <source>
        <dbReference type="Proteomes" id="UP000462621"/>
    </source>
</evidence>
<dbReference type="PANTHER" id="PTHR38978:SF2">
    <property type="entry name" value="DUF2787 DOMAIN-CONTAINING PROTEIN"/>
    <property type="match status" value="1"/>
</dbReference>
<accession>A0A7X4LN49</accession>
<proteinExistence type="predicted"/>
<comment type="caution">
    <text evidence="1">The sequence shown here is derived from an EMBL/GenBank/DDBJ whole genome shotgun (WGS) entry which is preliminary data.</text>
</comment>
<keyword evidence="2" id="KW-1185">Reference proteome</keyword>
<organism evidence="1 2">
    <name type="scientific">Vibrio eleionomae</name>
    <dbReference type="NCBI Taxonomy" id="2653505"/>
    <lineage>
        <taxon>Bacteria</taxon>
        <taxon>Pseudomonadati</taxon>
        <taxon>Pseudomonadota</taxon>
        <taxon>Gammaproteobacteria</taxon>
        <taxon>Vibrionales</taxon>
        <taxon>Vibrionaceae</taxon>
        <taxon>Vibrio</taxon>
    </lineage>
</organism>
<dbReference type="InterPro" id="IPR021248">
    <property type="entry name" value="DUF2787"/>
</dbReference>
<gene>
    <name evidence="1" type="ORF">F9817_16870</name>
</gene>
<dbReference type="Proteomes" id="UP000462621">
    <property type="component" value="Unassembled WGS sequence"/>
</dbReference>
<protein>
    <submittedName>
        <fullName evidence="1">DUF2787 domain-containing protein</fullName>
    </submittedName>
</protein>
<evidence type="ECO:0000313" key="1">
    <source>
        <dbReference type="EMBL" id="MZI94850.1"/>
    </source>
</evidence>
<dbReference type="EMBL" id="WEKT01000038">
    <property type="protein sequence ID" value="MZI94850.1"/>
    <property type="molecule type" value="Genomic_DNA"/>
</dbReference>
<reference evidence="1 2" key="1">
    <citation type="submission" date="2019-10" db="EMBL/GenBank/DDBJ databases">
        <title>Vibrio sp. nov. isolated from a shrimp pond.</title>
        <authorList>
            <person name="Gomez-Gil B."/>
            <person name="Enciso-Ibarra J."/>
            <person name="Enciso-Ibarra K."/>
            <person name="Bolan-Mejia C."/>
        </authorList>
    </citation>
    <scope>NUCLEOTIDE SEQUENCE [LARGE SCALE GENOMIC DNA]</scope>
    <source>
        <strain evidence="1 2">CAIM 722</strain>
    </source>
</reference>
<dbReference type="PANTHER" id="PTHR38978">
    <property type="entry name" value="DUF2787 DOMAIN-CONTAINING PROTEIN"/>
    <property type="match status" value="1"/>
</dbReference>
<dbReference type="Pfam" id="PF10980">
    <property type="entry name" value="DUF2787"/>
    <property type="match status" value="1"/>
</dbReference>
<sequence length="147" mass="16904">MNLFNAPINSPLLTCITPLLKDIAPQVYKAKVTLVHRPYLSAGLGPHPVDIELMRVLGKEWFINRIQTFNKESPSNNTLHANLNFDFLHNQFHQPDLGHVELNHPSIQELYHSWQDSLLKQIHQGLYDHTTLSIVEVWSSFPFSTVQ</sequence>
<dbReference type="AlphaFoldDB" id="A0A7X4LN49"/>